<dbReference type="AlphaFoldDB" id="A0A2Z3GL75"/>
<organism evidence="1 2">
    <name type="scientific">Hymenobacter nivis</name>
    <dbReference type="NCBI Taxonomy" id="1850093"/>
    <lineage>
        <taxon>Bacteria</taxon>
        <taxon>Pseudomonadati</taxon>
        <taxon>Bacteroidota</taxon>
        <taxon>Cytophagia</taxon>
        <taxon>Cytophagales</taxon>
        <taxon>Hymenobacteraceae</taxon>
        <taxon>Hymenobacter</taxon>
    </lineage>
</organism>
<reference evidence="2" key="1">
    <citation type="submission" date="2018-04" db="EMBL/GenBank/DDBJ databases">
        <title>Complete genome of Antarctic heterotrophic bacterium Hymenobacter nivis.</title>
        <authorList>
            <person name="Terashima M."/>
        </authorList>
    </citation>
    <scope>NUCLEOTIDE SEQUENCE [LARGE SCALE GENOMIC DNA]</scope>
    <source>
        <strain evidence="2">NBRC 111535</strain>
    </source>
</reference>
<protein>
    <submittedName>
        <fullName evidence="1">Uncharacterized protein</fullName>
    </submittedName>
</protein>
<dbReference type="EMBL" id="CP029145">
    <property type="protein sequence ID" value="AWM33111.1"/>
    <property type="molecule type" value="Genomic_DNA"/>
</dbReference>
<sequence>MAASYCDPPPPYRYDPTFAPRADFAGALTPALLARYPRRNLLTAKAAGLLPALTTLLSLEATAHQQPGPAAEVAVLRLRQLIGAQMALVSTTVTSLNAELDCEGERADQMAGYLKARDDRRT</sequence>
<evidence type="ECO:0000313" key="1">
    <source>
        <dbReference type="EMBL" id="AWM33111.1"/>
    </source>
</evidence>
<evidence type="ECO:0000313" key="2">
    <source>
        <dbReference type="Proteomes" id="UP000245999"/>
    </source>
</evidence>
<proteinExistence type="predicted"/>
<dbReference type="KEGG" id="hnv:DDQ68_10185"/>
<dbReference type="RefSeq" id="WP_109656198.1">
    <property type="nucleotide sequence ID" value="NZ_CP029145.1"/>
</dbReference>
<accession>A0A2Z3GL75</accession>
<keyword evidence="2" id="KW-1185">Reference proteome</keyword>
<dbReference type="OrthoDB" id="836646at2"/>
<dbReference type="Proteomes" id="UP000245999">
    <property type="component" value="Chromosome"/>
</dbReference>
<name>A0A2Z3GL75_9BACT</name>
<gene>
    <name evidence="1" type="ORF">DDQ68_10185</name>
</gene>